<dbReference type="Proteomes" id="UP000198788">
    <property type="component" value="Unassembled WGS sequence"/>
</dbReference>
<dbReference type="InterPro" id="IPR036812">
    <property type="entry name" value="NAD(P)_OxRdtase_dom_sf"/>
</dbReference>
<keyword evidence="3" id="KW-1185">Reference proteome</keyword>
<dbReference type="InterPro" id="IPR053135">
    <property type="entry name" value="AKR2_Oxidoreductase"/>
</dbReference>
<dbReference type="SUPFAM" id="SSF51430">
    <property type="entry name" value="NAD(P)-linked oxidoreductase"/>
    <property type="match status" value="1"/>
</dbReference>
<dbReference type="PANTHER" id="PTHR43312:SF1">
    <property type="entry name" value="NADP-DEPENDENT OXIDOREDUCTASE DOMAIN-CONTAINING PROTEIN"/>
    <property type="match status" value="1"/>
</dbReference>
<reference evidence="3" key="1">
    <citation type="submission" date="2016-10" db="EMBL/GenBank/DDBJ databases">
        <authorList>
            <person name="Varghese N."/>
            <person name="Submissions S."/>
        </authorList>
    </citation>
    <scope>NUCLEOTIDE SEQUENCE [LARGE SCALE GENOMIC DNA]</scope>
    <source>
        <strain evidence="3">CGMCC 1.10683</strain>
    </source>
</reference>
<gene>
    <name evidence="2" type="ORF">SAMN05192570_2483</name>
</gene>
<dbReference type="OrthoDB" id="7348196at2"/>
<evidence type="ECO:0000259" key="1">
    <source>
        <dbReference type="Pfam" id="PF00248"/>
    </source>
</evidence>
<accession>A0A1I6SJI5</accession>
<evidence type="ECO:0000313" key="2">
    <source>
        <dbReference type="EMBL" id="SFS77010.1"/>
    </source>
</evidence>
<dbReference type="Gene3D" id="3.20.20.100">
    <property type="entry name" value="NADP-dependent oxidoreductase domain"/>
    <property type="match status" value="1"/>
</dbReference>
<dbReference type="AlphaFoldDB" id="A0A1I6SJI5"/>
<name>A0A1I6SJI5_9CAUL</name>
<organism evidence="2 3">
    <name type="scientific">Brevundimonas viscosa</name>
    <dbReference type="NCBI Taxonomy" id="871741"/>
    <lineage>
        <taxon>Bacteria</taxon>
        <taxon>Pseudomonadati</taxon>
        <taxon>Pseudomonadota</taxon>
        <taxon>Alphaproteobacteria</taxon>
        <taxon>Caulobacterales</taxon>
        <taxon>Caulobacteraceae</taxon>
        <taxon>Brevundimonas</taxon>
    </lineage>
</organism>
<evidence type="ECO:0000313" key="3">
    <source>
        <dbReference type="Proteomes" id="UP000198788"/>
    </source>
</evidence>
<dbReference type="PANTHER" id="PTHR43312">
    <property type="entry name" value="D-THREO-ALDOSE 1-DEHYDROGENASE"/>
    <property type="match status" value="1"/>
</dbReference>
<dbReference type="Pfam" id="PF00248">
    <property type="entry name" value="Aldo_ket_red"/>
    <property type="match status" value="1"/>
</dbReference>
<dbReference type="STRING" id="871741.SAMN05192570_2483"/>
<dbReference type="RefSeq" id="WP_092311124.1">
    <property type="nucleotide sequence ID" value="NZ_FOZV01000005.1"/>
</dbReference>
<feature type="domain" description="NADP-dependent oxidoreductase" evidence="1">
    <location>
        <begin position="40"/>
        <end position="279"/>
    </location>
</feature>
<protein>
    <submittedName>
        <fullName evidence="2">Predicted oxidoreductase</fullName>
    </submittedName>
</protein>
<dbReference type="EMBL" id="FOZV01000005">
    <property type="protein sequence ID" value="SFS77010.1"/>
    <property type="molecule type" value="Genomic_DNA"/>
</dbReference>
<sequence length="307" mass="32969">MRYRPFGSAGQAVSALTLSLGARDIARGPDAGRELVYSALEAGINSYRLCSADPVLAEVLGDALQHVDRKLVQVALTLGAGDGRRGSDRDFSAEGMTAAIDRTLHASRLGWFDLAILHEPAEHELPQTSLNALKALRATERVRLLGVSGEGEVMDAYVSTGAFDVLATPYHVNSPWQIRHRLRVAREQDMAIFVYDYFPESLDTAKKAASAHVEKKGFLGFGRPGGRSRKDPLAGAGTFAFLHQTNAWSAEAICLAYALTDPSVSSVLVEASDVERLNTLAVVPDRDMPPGLAAQIEMARIASVKAA</sequence>
<dbReference type="InterPro" id="IPR023210">
    <property type="entry name" value="NADP_OxRdtase_dom"/>
</dbReference>
<proteinExistence type="predicted"/>